<evidence type="ECO:0000313" key="2">
    <source>
        <dbReference type="Proteomes" id="UP000024635"/>
    </source>
</evidence>
<name>A0A016T976_9BILA</name>
<protein>
    <submittedName>
        <fullName evidence="1">Uncharacterized protein</fullName>
    </submittedName>
</protein>
<reference evidence="2" key="1">
    <citation type="journal article" date="2015" name="Nat. Genet.">
        <title>The genome and transcriptome of the zoonotic hookworm Ancylostoma ceylanicum identify infection-specific gene families.</title>
        <authorList>
            <person name="Schwarz E.M."/>
            <person name="Hu Y."/>
            <person name="Antoshechkin I."/>
            <person name="Miller M.M."/>
            <person name="Sternberg P.W."/>
            <person name="Aroian R.V."/>
        </authorList>
    </citation>
    <scope>NUCLEOTIDE SEQUENCE</scope>
    <source>
        <strain evidence="2">HY135</strain>
    </source>
</reference>
<dbReference type="EMBL" id="JARK01001460">
    <property type="protein sequence ID" value="EYB99250.1"/>
    <property type="molecule type" value="Genomic_DNA"/>
</dbReference>
<gene>
    <name evidence="1" type="primary">Acey_s0124.g1242</name>
    <name evidence="1" type="ORF">Y032_0124g1242</name>
</gene>
<dbReference type="AlphaFoldDB" id="A0A016T976"/>
<keyword evidence="2" id="KW-1185">Reference proteome</keyword>
<comment type="caution">
    <text evidence="1">The sequence shown here is derived from an EMBL/GenBank/DDBJ whole genome shotgun (WGS) entry which is preliminary data.</text>
</comment>
<dbReference type="Proteomes" id="UP000024635">
    <property type="component" value="Unassembled WGS sequence"/>
</dbReference>
<organism evidence="1 2">
    <name type="scientific">Ancylostoma ceylanicum</name>
    <dbReference type="NCBI Taxonomy" id="53326"/>
    <lineage>
        <taxon>Eukaryota</taxon>
        <taxon>Metazoa</taxon>
        <taxon>Ecdysozoa</taxon>
        <taxon>Nematoda</taxon>
        <taxon>Chromadorea</taxon>
        <taxon>Rhabditida</taxon>
        <taxon>Rhabditina</taxon>
        <taxon>Rhabditomorpha</taxon>
        <taxon>Strongyloidea</taxon>
        <taxon>Ancylostomatidae</taxon>
        <taxon>Ancylostomatinae</taxon>
        <taxon>Ancylostoma</taxon>
    </lineage>
</organism>
<evidence type="ECO:0000313" key="1">
    <source>
        <dbReference type="EMBL" id="EYB99250.1"/>
    </source>
</evidence>
<accession>A0A016T976</accession>
<sequence>MSSSHLSTRPVSIEIQQVSHMFFKQTTAPAFMFIKQSSLCCHCERSANHISASKKYHTCGEKTSNRHAVGWRRSYAHSFSRLNIFRMFILSRV</sequence>
<proteinExistence type="predicted"/>